<name>A0ABY6IDE0_STRPE</name>
<sequence length="203" mass="22704">MTETPGMQTLRQLMPPTAESDTQVDWALLGESWGKEFPGDHRQFIELYGAGNMGNYLSIVRPEPKGAQPESGGMLEETVNAVNAWDREQKAPGLEGASPELIAWGVDGSSDLLCWDASGGDPDRWPVLVFNRDDALWRRYDCGMTEFLVRVLRADFDECPLGDLSLWGKESAVFLNEREYDRLLEQGLDPWTGEPDPFAGMFD</sequence>
<dbReference type="InterPro" id="IPR037883">
    <property type="entry name" value="Knr4/Smi1-like_sf"/>
</dbReference>
<accession>A0ABY6IDE0</accession>
<dbReference type="RefSeq" id="WP_264247877.1">
    <property type="nucleotide sequence ID" value="NZ_CP107567.1"/>
</dbReference>
<reference evidence="1" key="1">
    <citation type="submission" date="2022-10" db="EMBL/GenBank/DDBJ databases">
        <title>Cytochrome P450 Catalyzes Benzene Ring Formation in the Biosynthesis of Trialkyl-Substituted Aromatic Polyketides.</title>
        <authorList>
            <person name="Zhao E."/>
            <person name="Ge H."/>
        </authorList>
    </citation>
    <scope>NUCLEOTIDE SEQUENCE</scope>
    <source>
        <strain evidence="1">NA0869</strain>
    </source>
</reference>
<evidence type="ECO:0000313" key="2">
    <source>
        <dbReference type="Proteomes" id="UP001163878"/>
    </source>
</evidence>
<dbReference type="SUPFAM" id="SSF160631">
    <property type="entry name" value="SMI1/KNR4-like"/>
    <property type="match status" value="1"/>
</dbReference>
<organism evidence="1 2">
    <name type="scientific">Streptomyces peucetius</name>
    <dbReference type="NCBI Taxonomy" id="1950"/>
    <lineage>
        <taxon>Bacteria</taxon>
        <taxon>Bacillati</taxon>
        <taxon>Actinomycetota</taxon>
        <taxon>Actinomycetes</taxon>
        <taxon>Kitasatosporales</taxon>
        <taxon>Streptomycetaceae</taxon>
        <taxon>Streptomyces</taxon>
    </lineage>
</organism>
<gene>
    <name evidence="1" type="ORF">OGH68_28520</name>
</gene>
<keyword evidence="2" id="KW-1185">Reference proteome</keyword>
<proteinExistence type="predicted"/>
<dbReference type="Gene3D" id="3.40.1580.10">
    <property type="entry name" value="SMI1/KNR4-like"/>
    <property type="match status" value="1"/>
</dbReference>
<evidence type="ECO:0000313" key="1">
    <source>
        <dbReference type="EMBL" id="UYQ65015.1"/>
    </source>
</evidence>
<protein>
    <submittedName>
        <fullName evidence="1">SMI1/KNR4 family protein</fullName>
    </submittedName>
</protein>
<dbReference type="EMBL" id="CP107567">
    <property type="protein sequence ID" value="UYQ65015.1"/>
    <property type="molecule type" value="Genomic_DNA"/>
</dbReference>
<dbReference type="Proteomes" id="UP001163878">
    <property type="component" value="Chromosome"/>
</dbReference>